<feature type="repeat" description="PPR" evidence="2">
    <location>
        <begin position="180"/>
        <end position="214"/>
    </location>
</feature>
<feature type="repeat" description="PPR" evidence="2">
    <location>
        <begin position="588"/>
        <end position="622"/>
    </location>
</feature>
<comment type="caution">
    <text evidence="3">The sequence shown here is derived from an EMBL/GenBank/DDBJ whole genome shotgun (WGS) entry which is preliminary data.</text>
</comment>
<dbReference type="GO" id="GO:0048731">
    <property type="term" value="P:system development"/>
    <property type="evidence" value="ECO:0007669"/>
    <property type="project" value="UniProtKB-ARBA"/>
</dbReference>
<dbReference type="Pfam" id="PF13041">
    <property type="entry name" value="PPR_2"/>
    <property type="match status" value="5"/>
</dbReference>
<evidence type="ECO:0008006" key="5">
    <source>
        <dbReference type="Google" id="ProtNLM"/>
    </source>
</evidence>
<name>A0A8T2RLN2_CERRI</name>
<feature type="repeat" description="PPR" evidence="2">
    <location>
        <begin position="247"/>
        <end position="281"/>
    </location>
</feature>
<dbReference type="SUPFAM" id="SSF81901">
    <property type="entry name" value="HCP-like"/>
    <property type="match status" value="1"/>
</dbReference>
<dbReference type="InterPro" id="IPR046960">
    <property type="entry name" value="PPR_At4g14850-like_plant"/>
</dbReference>
<dbReference type="FunFam" id="1.25.40.10:FF:000158">
    <property type="entry name" value="pentatricopeptide repeat-containing protein At2g33680"/>
    <property type="match status" value="1"/>
</dbReference>
<dbReference type="OrthoDB" id="1879995at2759"/>
<feature type="repeat" description="PPR" evidence="2">
    <location>
        <begin position="349"/>
        <end position="383"/>
    </location>
</feature>
<evidence type="ECO:0000256" key="2">
    <source>
        <dbReference type="PROSITE-ProRule" id="PRU00708"/>
    </source>
</evidence>
<dbReference type="FunFam" id="1.25.40.10:FF:000227">
    <property type="entry name" value="Pentatricopeptide repeat-containing protein At3g13880"/>
    <property type="match status" value="1"/>
</dbReference>
<dbReference type="FunFam" id="1.25.40.10:FF:000381">
    <property type="entry name" value="Pentatricopeptide repeat-containing protein"/>
    <property type="match status" value="1"/>
</dbReference>
<dbReference type="InterPro" id="IPR002885">
    <property type="entry name" value="PPR_rpt"/>
</dbReference>
<dbReference type="PANTHER" id="PTHR47926">
    <property type="entry name" value="PENTATRICOPEPTIDE REPEAT-CONTAINING PROTEIN"/>
    <property type="match status" value="1"/>
</dbReference>
<dbReference type="Gene3D" id="1.25.40.10">
    <property type="entry name" value="Tetratricopeptide repeat domain"/>
    <property type="match status" value="6"/>
</dbReference>
<feature type="repeat" description="PPR" evidence="2">
    <location>
        <begin position="145"/>
        <end position="179"/>
    </location>
</feature>
<accession>A0A8T2RLN2</accession>
<dbReference type="GO" id="GO:0009451">
    <property type="term" value="P:RNA modification"/>
    <property type="evidence" value="ECO:0007669"/>
    <property type="project" value="InterPro"/>
</dbReference>
<dbReference type="PROSITE" id="PS51375">
    <property type="entry name" value="PPR"/>
    <property type="match status" value="7"/>
</dbReference>
<dbReference type="Pfam" id="PF01535">
    <property type="entry name" value="PPR"/>
    <property type="match status" value="4"/>
</dbReference>
<dbReference type="FunFam" id="1.25.40.10:FF:000285">
    <property type="entry name" value="Pentatricopeptide repeat-containing protein, chloroplastic"/>
    <property type="match status" value="1"/>
</dbReference>
<evidence type="ECO:0000313" key="4">
    <source>
        <dbReference type="Proteomes" id="UP000825935"/>
    </source>
</evidence>
<reference evidence="3" key="1">
    <citation type="submission" date="2021-08" db="EMBL/GenBank/DDBJ databases">
        <title>WGS assembly of Ceratopteris richardii.</title>
        <authorList>
            <person name="Marchant D.B."/>
            <person name="Chen G."/>
            <person name="Jenkins J."/>
            <person name="Shu S."/>
            <person name="Leebens-Mack J."/>
            <person name="Grimwood J."/>
            <person name="Schmutz J."/>
            <person name="Soltis P."/>
            <person name="Soltis D."/>
            <person name="Chen Z.-H."/>
        </authorList>
    </citation>
    <scope>NUCLEOTIDE SEQUENCE</scope>
    <source>
        <strain evidence="3">Whitten #5841</strain>
        <tissue evidence="3">Leaf</tissue>
    </source>
</reference>
<dbReference type="GO" id="GO:0003723">
    <property type="term" value="F:RNA binding"/>
    <property type="evidence" value="ECO:0007669"/>
    <property type="project" value="InterPro"/>
</dbReference>
<organism evidence="3 4">
    <name type="scientific">Ceratopteris richardii</name>
    <name type="common">Triangle waterfern</name>
    <dbReference type="NCBI Taxonomy" id="49495"/>
    <lineage>
        <taxon>Eukaryota</taxon>
        <taxon>Viridiplantae</taxon>
        <taxon>Streptophyta</taxon>
        <taxon>Embryophyta</taxon>
        <taxon>Tracheophyta</taxon>
        <taxon>Polypodiopsida</taxon>
        <taxon>Polypodiidae</taxon>
        <taxon>Polypodiales</taxon>
        <taxon>Pteridineae</taxon>
        <taxon>Pteridaceae</taxon>
        <taxon>Parkerioideae</taxon>
        <taxon>Ceratopteris</taxon>
    </lineage>
</organism>
<dbReference type="Proteomes" id="UP000825935">
    <property type="component" value="Chromosome 26"/>
</dbReference>
<dbReference type="AlphaFoldDB" id="A0A8T2RLN2"/>
<dbReference type="InterPro" id="IPR011990">
    <property type="entry name" value="TPR-like_helical_dom_sf"/>
</dbReference>
<dbReference type="OMA" id="CANLIAP"/>
<feature type="repeat" description="PPR" evidence="2">
    <location>
        <begin position="553"/>
        <end position="587"/>
    </location>
</feature>
<keyword evidence="1" id="KW-0677">Repeat</keyword>
<keyword evidence="4" id="KW-1185">Reference proteome</keyword>
<dbReference type="EMBL" id="CM035431">
    <property type="protein sequence ID" value="KAH7296861.1"/>
    <property type="molecule type" value="Genomic_DNA"/>
</dbReference>
<protein>
    <recommendedName>
        <fullName evidence="5">Pentatricopeptide repeat-containing protein</fullName>
    </recommendedName>
</protein>
<dbReference type="FunFam" id="1.25.40.10:FF:000031">
    <property type="entry name" value="Pentatricopeptide repeat-containing protein mitochondrial"/>
    <property type="match status" value="1"/>
</dbReference>
<proteinExistence type="predicted"/>
<gene>
    <name evidence="3" type="ORF">KP509_26G041700</name>
</gene>
<evidence type="ECO:0000256" key="1">
    <source>
        <dbReference type="ARBA" id="ARBA00022737"/>
    </source>
</evidence>
<dbReference type="NCBIfam" id="TIGR00756">
    <property type="entry name" value="PPR"/>
    <property type="match status" value="6"/>
</dbReference>
<feature type="repeat" description="PPR" evidence="2">
    <location>
        <begin position="451"/>
        <end position="485"/>
    </location>
</feature>
<evidence type="ECO:0000313" key="3">
    <source>
        <dbReference type="EMBL" id="KAH7296861.1"/>
    </source>
</evidence>
<sequence length="750" mass="84149">MGRRGLTEMFHYRTEPRHGASSAFVPSISISQSSHLTTKIMSIPLWVHGWFNPSQLHMMWNGERMHVENAHCEGGSTRYSLYMSLLKMCSIRKDLAEGSRLHVEIHKCSLLENNTSLGNMLLTMYVKCGSLLKAKQLLAQFSLRDVVSYNVLISGYCECGQSGESFSCYDSMRREGIFPDSVTYTCILKACAISKRSDRGKQIHEELVEQGLIDANAIIGNALTDMYSKCSMLSEAQRVLDKLIVRDVISWNALIAGYIHHKHFMEALKSYEAMQNDGIAPDAFTYACILKAFAILREVVNGRRIHYSVVITGLLEKSDVLGNALIDMYAKCGMLWEAHKVLVELPIRDVVSWSALITGYIRKGMGKEALDCYEHMQEEGLYPDAFTYACILKACGIMKLVEIGMDIHNEISKQGLLRENVVLGTALIDMYCKCGLPSIAAKILDELSNRNVISWSALITGYVQQGRGEEALDCFQQMRKEGKHPDAVTYACILKACGMTNEIRRGEQIHDEVVNQGMLCKNVVLGTALVDMYAKCGLLMKAEEVLQELSNRGVVSWNALITGYAQQGKCRDALTLFQRMRSEGLTPNRVSWNAVIGGYAQQGQAEKALSCFHQMQRQGIQPDSITFVNMLNACSHSGLVEDGQTYYENMKRDHGIWPELEHYTCLISLFAHTGHFEKAMAVMRKLPFHEYAPVWNTLMGACQKSVNVMVGKLAFQHALNLDEHDAIPYVYMENIYAAAGMHLELQRNST</sequence>